<organism evidence="3 4">
    <name type="scientific">Duganella guangzhouensis</name>
    <dbReference type="NCBI Taxonomy" id="2666084"/>
    <lineage>
        <taxon>Bacteria</taxon>
        <taxon>Pseudomonadati</taxon>
        <taxon>Pseudomonadota</taxon>
        <taxon>Betaproteobacteria</taxon>
        <taxon>Burkholderiales</taxon>
        <taxon>Oxalobacteraceae</taxon>
        <taxon>Telluria group</taxon>
        <taxon>Duganella</taxon>
    </lineage>
</organism>
<comment type="similarity">
    <text evidence="1 2">Belongs to the outer membrane factor (OMF) (TC 1.B.17) family.</text>
</comment>
<comment type="subcellular location">
    <subcellularLocation>
        <location evidence="2">Cell membrane</location>
        <topology evidence="2">Lipid-anchor</topology>
    </subcellularLocation>
</comment>
<proteinExistence type="inferred from homology"/>
<dbReference type="PANTHER" id="PTHR30203">
    <property type="entry name" value="OUTER MEMBRANE CATION EFFLUX PROTEIN"/>
    <property type="match status" value="1"/>
</dbReference>
<dbReference type="SUPFAM" id="SSF56954">
    <property type="entry name" value="Outer membrane efflux proteins (OEP)"/>
    <property type="match status" value="1"/>
</dbReference>
<dbReference type="Proteomes" id="UP000433309">
    <property type="component" value="Unassembled WGS sequence"/>
</dbReference>
<keyword evidence="2" id="KW-0812">Transmembrane</keyword>
<dbReference type="EMBL" id="WKJK01000004">
    <property type="protein sequence ID" value="MRW90056.1"/>
    <property type="molecule type" value="Genomic_DNA"/>
</dbReference>
<dbReference type="NCBIfam" id="TIGR01845">
    <property type="entry name" value="outer_NodT"/>
    <property type="match status" value="1"/>
</dbReference>
<name>A0A6I2L0I0_9BURK</name>
<dbReference type="Pfam" id="PF02321">
    <property type="entry name" value="OEP"/>
    <property type="match status" value="2"/>
</dbReference>
<dbReference type="PANTHER" id="PTHR30203:SF25">
    <property type="entry name" value="OUTER MEMBRANE PROTEIN-RELATED"/>
    <property type="match status" value="1"/>
</dbReference>
<dbReference type="Gene3D" id="2.20.200.10">
    <property type="entry name" value="Outer membrane efflux proteins (OEP)"/>
    <property type="match status" value="1"/>
</dbReference>
<keyword evidence="4" id="KW-1185">Reference proteome</keyword>
<keyword evidence="2" id="KW-0449">Lipoprotein</keyword>
<dbReference type="InterPro" id="IPR003423">
    <property type="entry name" value="OMP_efflux"/>
</dbReference>
<evidence type="ECO:0000313" key="4">
    <source>
        <dbReference type="Proteomes" id="UP000433309"/>
    </source>
</evidence>
<keyword evidence="2" id="KW-0564">Palmitate</keyword>
<dbReference type="GO" id="GO:0015562">
    <property type="term" value="F:efflux transmembrane transporter activity"/>
    <property type="evidence" value="ECO:0007669"/>
    <property type="project" value="InterPro"/>
</dbReference>
<sequence>MTMAVWLAALSGCAVGPDFHKPASAVPEKFSNQIAAAPAEKKAGTVFWEHFEDAQLNALIEQALASNADLRVALARYDSTNALLAESKFDYLPTLTTRAELGRQKVSEDQSYGFPRSHATYDAGVHASWELDLFGRVRREVEGRSALVSASASDLAGMQVLIATDTARSYMELRGLQERLRVVRENISNQRQMLDLVDVRLKAGRGTEFDATRAKAQFEMTASREPALEAQIAVTQHRLAVLTGRTPGMLQTELSTARPLPALPASIDPDSPADVLRRRPDIAAAEARLHAATADIGVAKAALFPRLSFSGLLGYQAFHRDAMFRSSSQSNYGLLGIDWSFLDVGRVRARIAASSADARAELAHYQQTVLLALEDTENALVRYSRTRSEDDMLSRAAQDSAQAARLARLRYQAGEIGLYELLDAERVLLEAQEASADSRTRSAVAAVTLYRAMAGGWPERLPVSAVETAGDEGSLQLAGGGTQRVP</sequence>
<accession>A0A6I2L0I0</accession>
<gene>
    <name evidence="3" type="ORF">GJ699_08685</name>
</gene>
<dbReference type="GO" id="GO:0005886">
    <property type="term" value="C:plasma membrane"/>
    <property type="evidence" value="ECO:0007669"/>
    <property type="project" value="UniProtKB-SubCell"/>
</dbReference>
<evidence type="ECO:0000256" key="2">
    <source>
        <dbReference type="RuleBase" id="RU362097"/>
    </source>
</evidence>
<dbReference type="InterPro" id="IPR010131">
    <property type="entry name" value="MdtP/NodT-like"/>
</dbReference>
<dbReference type="AlphaFoldDB" id="A0A6I2L0I0"/>
<keyword evidence="2" id="KW-1134">Transmembrane beta strand</keyword>
<dbReference type="Gene3D" id="1.20.1600.10">
    <property type="entry name" value="Outer membrane efflux proteins (OEP)"/>
    <property type="match status" value="1"/>
</dbReference>
<reference evidence="3 4" key="1">
    <citation type="submission" date="2019-11" db="EMBL/GenBank/DDBJ databases">
        <title>Novel species isolated from a subtropical stream in China.</title>
        <authorList>
            <person name="Lu H."/>
        </authorList>
    </citation>
    <scope>NUCLEOTIDE SEQUENCE [LARGE SCALE GENOMIC DNA]</scope>
    <source>
        <strain evidence="3 4">FT80W</strain>
    </source>
</reference>
<evidence type="ECO:0000313" key="3">
    <source>
        <dbReference type="EMBL" id="MRW90056.1"/>
    </source>
</evidence>
<comment type="caution">
    <text evidence="3">The sequence shown here is derived from an EMBL/GenBank/DDBJ whole genome shotgun (WGS) entry which is preliminary data.</text>
</comment>
<dbReference type="RefSeq" id="WP_154375880.1">
    <property type="nucleotide sequence ID" value="NZ_WKJK01000004.1"/>
</dbReference>
<evidence type="ECO:0000256" key="1">
    <source>
        <dbReference type="ARBA" id="ARBA00007613"/>
    </source>
</evidence>
<keyword evidence="2" id="KW-0472">Membrane</keyword>
<protein>
    <submittedName>
        <fullName evidence="3">Efflux transporter outer membrane subunit</fullName>
    </submittedName>
</protein>